<protein>
    <submittedName>
        <fullName evidence="1">Uncharacterized protein</fullName>
    </submittedName>
</protein>
<comment type="caution">
    <text evidence="1">The sequence shown here is derived from an EMBL/GenBank/DDBJ whole genome shotgun (WGS) entry which is preliminary data.</text>
</comment>
<evidence type="ECO:0000313" key="2">
    <source>
        <dbReference type="Proteomes" id="UP001597156"/>
    </source>
</evidence>
<keyword evidence="2" id="KW-1185">Reference proteome</keyword>
<proteinExistence type="predicted"/>
<dbReference type="RefSeq" id="WP_121977802.1">
    <property type="nucleotide sequence ID" value="NZ_JBHTLH010000005.1"/>
</dbReference>
<reference evidence="2" key="1">
    <citation type="journal article" date="2019" name="Int. J. Syst. Evol. Microbiol.">
        <title>The Global Catalogue of Microorganisms (GCM) 10K type strain sequencing project: providing services to taxonomists for standard genome sequencing and annotation.</title>
        <authorList>
            <consortium name="The Broad Institute Genomics Platform"/>
            <consortium name="The Broad Institute Genome Sequencing Center for Infectious Disease"/>
            <person name="Wu L."/>
            <person name="Ma J."/>
        </authorList>
    </citation>
    <scope>NUCLEOTIDE SEQUENCE [LARGE SCALE GENOMIC DNA]</scope>
    <source>
        <strain evidence="2">CCUG 71848</strain>
    </source>
</reference>
<accession>A0ABW3PM10</accession>
<dbReference type="EMBL" id="JBHTLH010000005">
    <property type="protein sequence ID" value="MFD1124201.1"/>
    <property type="molecule type" value="Genomic_DNA"/>
</dbReference>
<name>A0ABW3PM10_9LACO</name>
<evidence type="ECO:0000313" key="1">
    <source>
        <dbReference type="EMBL" id="MFD1124201.1"/>
    </source>
</evidence>
<organism evidence="1 2">
    <name type="scientific">Lentilactobacillus raoultii</name>
    <dbReference type="NCBI Taxonomy" id="1987503"/>
    <lineage>
        <taxon>Bacteria</taxon>
        <taxon>Bacillati</taxon>
        <taxon>Bacillota</taxon>
        <taxon>Bacilli</taxon>
        <taxon>Lactobacillales</taxon>
        <taxon>Lactobacillaceae</taxon>
        <taxon>Lentilactobacillus</taxon>
    </lineage>
</organism>
<sequence>MKLIIKQIWSIEKKLTALTVVLILTMALVPVATHAAAWHRGTPTVLRGNWKSNARKEATAKGTATIYYTLSFSKTSLANSATINNKTLRFKIHQVDYQKIRKGTYLIQTQLSNQPASVITVKKTSKNKIIVGNGAKNTNRQSYYKIGH</sequence>
<gene>
    <name evidence="1" type="ORF">ACFQ22_02330</name>
</gene>
<dbReference type="Proteomes" id="UP001597156">
    <property type="component" value="Unassembled WGS sequence"/>
</dbReference>